<feature type="compositionally biased region" description="Acidic residues" evidence="5">
    <location>
        <begin position="836"/>
        <end position="857"/>
    </location>
</feature>
<dbReference type="PROSITE" id="PS00478">
    <property type="entry name" value="LIM_DOMAIN_1"/>
    <property type="match status" value="1"/>
</dbReference>
<dbReference type="SMART" id="SM00033">
    <property type="entry name" value="CH"/>
    <property type="match status" value="1"/>
</dbReference>
<feature type="compositionally biased region" description="Polar residues" evidence="5">
    <location>
        <begin position="1079"/>
        <end position="1093"/>
    </location>
</feature>
<dbReference type="InterPro" id="IPR050540">
    <property type="entry name" value="F-actin_Monoox_Mical"/>
</dbReference>
<feature type="compositionally biased region" description="Low complexity" evidence="5">
    <location>
        <begin position="1009"/>
        <end position="1022"/>
    </location>
</feature>
<dbReference type="Gene3D" id="2.10.110.10">
    <property type="entry name" value="Cysteine Rich Protein"/>
    <property type="match status" value="1"/>
</dbReference>
<evidence type="ECO:0000313" key="9">
    <source>
        <dbReference type="Proteomes" id="UP000694865"/>
    </source>
</evidence>
<dbReference type="SUPFAM" id="SSF57716">
    <property type="entry name" value="Glucocorticoid receptor-like (DNA-binding domain)"/>
    <property type="match status" value="1"/>
</dbReference>
<feature type="compositionally biased region" description="Polar residues" evidence="5">
    <location>
        <begin position="912"/>
        <end position="921"/>
    </location>
</feature>
<feature type="region of interest" description="Disordered" evidence="5">
    <location>
        <begin position="330"/>
        <end position="375"/>
    </location>
</feature>
<dbReference type="Gene3D" id="1.10.418.10">
    <property type="entry name" value="Calponin-like domain"/>
    <property type="match status" value="1"/>
</dbReference>
<dbReference type="CDD" id="cd21253">
    <property type="entry name" value="CH_MICALL2"/>
    <property type="match status" value="1"/>
</dbReference>
<proteinExistence type="predicted"/>
<dbReference type="InterPro" id="IPR001781">
    <property type="entry name" value="Znf_LIM"/>
</dbReference>
<feature type="compositionally biased region" description="Basic and acidic residues" evidence="5">
    <location>
        <begin position="366"/>
        <end position="375"/>
    </location>
</feature>
<feature type="region of interest" description="Disordered" evidence="5">
    <location>
        <begin position="231"/>
        <end position="262"/>
    </location>
</feature>
<evidence type="ECO:0000313" key="10">
    <source>
        <dbReference type="RefSeq" id="XP_006814686.1"/>
    </source>
</evidence>
<feature type="domain" description="BMERB" evidence="8">
    <location>
        <begin position="1138"/>
        <end position="1294"/>
    </location>
</feature>
<evidence type="ECO:0000256" key="3">
    <source>
        <dbReference type="ARBA" id="ARBA00023038"/>
    </source>
</evidence>
<dbReference type="Pfam" id="PF00412">
    <property type="entry name" value="LIM"/>
    <property type="match status" value="1"/>
</dbReference>
<feature type="compositionally biased region" description="Basic and acidic residues" evidence="5">
    <location>
        <begin position="1099"/>
        <end position="1109"/>
    </location>
</feature>
<evidence type="ECO:0000256" key="1">
    <source>
        <dbReference type="ARBA" id="ARBA00022723"/>
    </source>
</evidence>
<keyword evidence="2 4" id="KW-0862">Zinc</keyword>
<feature type="region of interest" description="Disordered" evidence="5">
    <location>
        <begin position="1297"/>
        <end position="1368"/>
    </location>
</feature>
<name>A0ABM0M3U5_SACKO</name>
<organism evidence="9 10">
    <name type="scientific">Saccoglossus kowalevskii</name>
    <name type="common">Acorn worm</name>
    <dbReference type="NCBI Taxonomy" id="10224"/>
    <lineage>
        <taxon>Eukaryota</taxon>
        <taxon>Metazoa</taxon>
        <taxon>Hemichordata</taxon>
        <taxon>Enteropneusta</taxon>
        <taxon>Harrimaniidae</taxon>
        <taxon>Saccoglossus</taxon>
    </lineage>
</organism>
<dbReference type="InterPro" id="IPR022735">
    <property type="entry name" value="bMERB_dom"/>
</dbReference>
<dbReference type="RefSeq" id="XP_006814686.1">
    <property type="nucleotide sequence ID" value="XM_006814623.1"/>
</dbReference>
<dbReference type="Pfam" id="PF00307">
    <property type="entry name" value="CH"/>
    <property type="match status" value="1"/>
</dbReference>
<dbReference type="InterPro" id="IPR036872">
    <property type="entry name" value="CH_dom_sf"/>
</dbReference>
<protein>
    <submittedName>
        <fullName evidence="10">Titin-like</fullName>
    </submittedName>
</protein>
<feature type="region of interest" description="Disordered" evidence="5">
    <location>
        <begin position="740"/>
        <end position="1169"/>
    </location>
</feature>
<feature type="compositionally biased region" description="Polar residues" evidence="5">
    <location>
        <begin position="331"/>
        <end position="365"/>
    </location>
</feature>
<dbReference type="PROSITE" id="PS51848">
    <property type="entry name" value="BMERB"/>
    <property type="match status" value="1"/>
</dbReference>
<feature type="domain" description="Calponin-homology (CH)" evidence="6">
    <location>
        <begin position="1"/>
        <end position="106"/>
    </location>
</feature>
<reference evidence="10" key="1">
    <citation type="submission" date="2025-08" db="UniProtKB">
        <authorList>
            <consortium name="RefSeq"/>
        </authorList>
    </citation>
    <scope>IDENTIFICATION</scope>
    <source>
        <tissue evidence="10">Testes</tissue>
    </source>
</reference>
<evidence type="ECO:0000259" key="6">
    <source>
        <dbReference type="PROSITE" id="PS50021"/>
    </source>
</evidence>
<feature type="compositionally biased region" description="Basic and acidic residues" evidence="5">
    <location>
        <begin position="773"/>
        <end position="793"/>
    </location>
</feature>
<evidence type="ECO:0000259" key="8">
    <source>
        <dbReference type="PROSITE" id="PS51848"/>
    </source>
</evidence>
<dbReference type="SUPFAM" id="SSF47576">
    <property type="entry name" value="Calponin-homology domain, CH-domain"/>
    <property type="match status" value="1"/>
</dbReference>
<dbReference type="Pfam" id="PF12130">
    <property type="entry name" value="bMERB_dom"/>
    <property type="match status" value="1"/>
</dbReference>
<keyword evidence="9" id="KW-1185">Reference proteome</keyword>
<dbReference type="PANTHER" id="PTHR23167">
    <property type="entry name" value="CALPONIN HOMOLOGY DOMAIN-CONTAINING PROTEIN DDB_G0272472-RELATED"/>
    <property type="match status" value="1"/>
</dbReference>
<feature type="compositionally biased region" description="Basic and acidic residues" evidence="5">
    <location>
        <begin position="1310"/>
        <end position="1321"/>
    </location>
</feature>
<dbReference type="PANTHER" id="PTHR23167:SF90">
    <property type="entry name" value="MICAL-LIKE PROTEIN 1"/>
    <property type="match status" value="1"/>
</dbReference>
<feature type="region of interest" description="Disordered" evidence="5">
    <location>
        <begin position="120"/>
        <end position="149"/>
    </location>
</feature>
<feature type="compositionally biased region" description="Basic residues" evidence="5">
    <location>
        <begin position="1322"/>
        <end position="1347"/>
    </location>
</feature>
<gene>
    <name evidence="10" type="primary">LOC100372213</name>
</gene>
<feature type="compositionally biased region" description="Basic and acidic residues" evidence="5">
    <location>
        <begin position="802"/>
        <end position="835"/>
    </location>
</feature>
<feature type="compositionally biased region" description="Acidic residues" evidence="5">
    <location>
        <begin position="752"/>
        <end position="772"/>
    </location>
</feature>
<dbReference type="GeneID" id="100372213"/>
<feature type="compositionally biased region" description="Polar residues" evidence="5">
    <location>
        <begin position="252"/>
        <end position="262"/>
    </location>
</feature>
<dbReference type="SMART" id="SM01203">
    <property type="entry name" value="DUF3585"/>
    <property type="match status" value="1"/>
</dbReference>
<feature type="domain" description="LIM zinc-binding" evidence="7">
    <location>
        <begin position="174"/>
        <end position="235"/>
    </location>
</feature>
<feature type="compositionally biased region" description="Basic and acidic residues" evidence="5">
    <location>
        <begin position="1039"/>
        <end position="1050"/>
    </location>
</feature>
<evidence type="ECO:0000256" key="2">
    <source>
        <dbReference type="ARBA" id="ARBA00022833"/>
    </source>
</evidence>
<evidence type="ECO:0000259" key="7">
    <source>
        <dbReference type="PROSITE" id="PS50023"/>
    </source>
</evidence>
<feature type="compositionally biased region" description="Basic residues" evidence="5">
    <location>
        <begin position="1130"/>
        <end position="1146"/>
    </location>
</feature>
<keyword evidence="3 4" id="KW-0440">LIM domain</keyword>
<dbReference type="InterPro" id="IPR001715">
    <property type="entry name" value="CH_dom"/>
</dbReference>
<sequence length="1368" mass="153924">MAVKALQTWCQKITEGYRDVKVTNMTTSWKDGLAFCAIIHHYRPDLINFDSLSKENIFDNNQLAFKTAERELGICALLDAEDMVAIKVPDKLSVVTYISQYYNYFVRKVPGGATAFKRHSLTESPKSKKASPSPKIKRTAEMPEQAPAVSAQVEISQPMEYVKKPSAEGGAFGYKCAACGKRVYIMERTVVDGKLYHRSCFRCRECQKTLRPGNYKVIDFNKFECPIHKKPSKHSHFLKGKKSSLDREKKSNNTTRDLLNSDRSLTEKQKAVLKIGAFYQKDKEKSVSDVHIGAKAPAVEKIDLKTNDNVPVVSKDHPRSVASRMKLFENNAESSQSPPHRTYKTANAQTTQIKQNTAMQKSPTEVSEKSSSDAELREGLLKSLAGIRKKEELKEKKVESEPVWIKKDEIDTKLPNGSLKDGRKVIGEQIPVHEKSRQVNDLKEDKQKVAPIAPSVNDKKDDKVTKDTNVSKVVIETKVIDVKKKTVIPAASKETKIIDVTKETKITDVAEKKKDNDVTRETKVIDTKEKKVAQETKVTDVSEKKKDNDVTKETKVCGNTKETKVIDTKEKKVEKETKVTDVAEKKKDSDVTKETKVTVTKEIKVDKETKITDVAEKKKDNDVTKETKVCGITEETKVIDTKENKVEKETKVSDVAEKKKDNDVTKETKVAEITENVKLDDATTESEASLLVKETKIEEVFKEAKDGFSEESDSESKSFISALEDLETKDDSHQVIEDFEKDESEVDKNISEELDELNPFLVDDEVEDEKEEEQEKPKEVIDEKKESRKDAGKDTAISEDSADLKVKKDNEKVKEKKEIGGEEDNAKVDAKRPVSDDYDDELNPFFADDDEDDDEVVHEEKSNDLFDENNPFSENYHEDSSVAEAEEELVNPFTGSPVLKRKVYPPFAKTVQPAQRSSSQVKSREDVLRELCGSMARDKKKVPPPRPPPPKVKSNTLQPGSSPIKDTAPSPVSPRKPPRAVSASLPRGQAGSPLKSTKTRAAPPPPPSSLTGSGSSSPATPRSKPRAPPPPPPTAKIVSTDEKAVAEEPPKPMPRSPKPQIVAGGSPVEARKNEEAPSRSVSPSLSAQFDESPQPSPRRTPEPAKRVSRDLLPGNLEDRNRSPSPAVSRSVKRKAPPPPPQRRKVVKTMTPEEIQEELSELDTKQTEMEQSGVIMEKKLREQIDTDVSGQDQDQEDMLKEWFELINQKNQLVRRENELVYTSQDQILEEEYADVEYELRLLMIKPEDGKTEEEKANEEELIERLVEIVSQRNTIVELMEQDRLREEDEDKTLEAMMIEKGWIEGASGAGDAKEDTTEETVKSKAKKQKDKKKEKKKDKTEKKKHKKDKKSEEENDPNLMKTAHGVFYL</sequence>
<keyword evidence="1 4" id="KW-0479">Metal-binding</keyword>
<accession>A0ABM0M3U5</accession>
<evidence type="ECO:0000256" key="4">
    <source>
        <dbReference type="PROSITE-ProRule" id="PRU00125"/>
    </source>
</evidence>
<dbReference type="PROSITE" id="PS50023">
    <property type="entry name" value="LIM_DOMAIN_2"/>
    <property type="match status" value="1"/>
</dbReference>
<dbReference type="CDD" id="cd09358">
    <property type="entry name" value="LIM_Mical_like"/>
    <property type="match status" value="1"/>
</dbReference>
<dbReference type="SMART" id="SM00132">
    <property type="entry name" value="LIM"/>
    <property type="match status" value="1"/>
</dbReference>
<dbReference type="PROSITE" id="PS50021">
    <property type="entry name" value="CH"/>
    <property type="match status" value="1"/>
</dbReference>
<dbReference type="Proteomes" id="UP000694865">
    <property type="component" value="Unplaced"/>
</dbReference>
<feature type="compositionally biased region" description="Basic residues" evidence="5">
    <location>
        <begin position="231"/>
        <end position="242"/>
    </location>
</feature>
<evidence type="ECO:0000256" key="5">
    <source>
        <dbReference type="SAM" id="MobiDB-lite"/>
    </source>
</evidence>